<protein>
    <recommendedName>
        <fullName evidence="1">Fungal lipase-type domain-containing protein</fullName>
    </recommendedName>
</protein>
<dbReference type="Gene3D" id="3.40.50.1820">
    <property type="entry name" value="alpha/beta hydrolase"/>
    <property type="match status" value="1"/>
</dbReference>
<dbReference type="PANTHER" id="PTHR45856">
    <property type="entry name" value="ALPHA/BETA-HYDROLASES SUPERFAMILY PROTEIN"/>
    <property type="match status" value="1"/>
</dbReference>
<feature type="domain" description="Fungal lipase-type" evidence="1">
    <location>
        <begin position="82"/>
        <end position="211"/>
    </location>
</feature>
<accession>A0A0F9HEB2</accession>
<dbReference type="InterPro" id="IPR029058">
    <property type="entry name" value="AB_hydrolase_fold"/>
</dbReference>
<dbReference type="AlphaFoldDB" id="A0A0F9HEB2"/>
<dbReference type="GO" id="GO:0006629">
    <property type="term" value="P:lipid metabolic process"/>
    <property type="evidence" value="ECO:0007669"/>
    <property type="project" value="InterPro"/>
</dbReference>
<dbReference type="EMBL" id="LAZR01024964">
    <property type="protein sequence ID" value="KKL73417.1"/>
    <property type="molecule type" value="Genomic_DNA"/>
</dbReference>
<dbReference type="PANTHER" id="PTHR45856:SF24">
    <property type="entry name" value="FUNGAL LIPASE-LIKE DOMAIN-CONTAINING PROTEIN"/>
    <property type="match status" value="1"/>
</dbReference>
<gene>
    <name evidence="2" type="ORF">LCGC14_2075120</name>
</gene>
<name>A0A0F9HEB2_9ZZZZ</name>
<evidence type="ECO:0000259" key="1">
    <source>
        <dbReference type="Pfam" id="PF01764"/>
    </source>
</evidence>
<sequence length="388" mass="41586">MNTLTPTQAVQLANLAYKAKSIKTTNLLHRSLHASLRDNFNFSVNPGAVQGVTGGFFSHLFNLSTGFALVGHGLGDYQGESVITIRGTNSLRDGLTDGHFGLSGGSNGSMVHAGFNKTFYSMKPALQEFVEANIKDKVTDCIHLVGHSLGGALATLSADWIRAEYSIPVKLYTFGSPRVGLENFSRAATSRIDKIYRCTHGADPVAKVPLWPFSHAPYSGQEIRLDNGQGLKGAAHTLNGTPGYINTANSNNWNNLTIQANHFLSTPVRLKFEDRNQASFTSHWADKLGAALVTLLKDAGYYSAVAAQAAIGTGLTFYDMLARTLDKIAKASASFATQTLGLLGHMLVFAGKAISKAVELTYSFIKSVFDSTLGALYRAAREGLSGLD</sequence>
<reference evidence="2" key="1">
    <citation type="journal article" date="2015" name="Nature">
        <title>Complex archaea that bridge the gap between prokaryotes and eukaryotes.</title>
        <authorList>
            <person name="Spang A."/>
            <person name="Saw J.H."/>
            <person name="Jorgensen S.L."/>
            <person name="Zaremba-Niedzwiedzka K."/>
            <person name="Martijn J."/>
            <person name="Lind A.E."/>
            <person name="van Eijk R."/>
            <person name="Schleper C."/>
            <person name="Guy L."/>
            <person name="Ettema T.J."/>
        </authorList>
    </citation>
    <scope>NUCLEOTIDE SEQUENCE</scope>
</reference>
<dbReference type="SUPFAM" id="SSF53474">
    <property type="entry name" value="alpha/beta-Hydrolases"/>
    <property type="match status" value="1"/>
</dbReference>
<organism evidence="2">
    <name type="scientific">marine sediment metagenome</name>
    <dbReference type="NCBI Taxonomy" id="412755"/>
    <lineage>
        <taxon>unclassified sequences</taxon>
        <taxon>metagenomes</taxon>
        <taxon>ecological metagenomes</taxon>
    </lineage>
</organism>
<dbReference type="CDD" id="cd00519">
    <property type="entry name" value="Lipase_3"/>
    <property type="match status" value="1"/>
</dbReference>
<dbReference type="InterPro" id="IPR002921">
    <property type="entry name" value="Fungal_lipase-type"/>
</dbReference>
<comment type="caution">
    <text evidence="2">The sequence shown here is derived from an EMBL/GenBank/DDBJ whole genome shotgun (WGS) entry which is preliminary data.</text>
</comment>
<evidence type="ECO:0000313" key="2">
    <source>
        <dbReference type="EMBL" id="KKL73417.1"/>
    </source>
</evidence>
<proteinExistence type="predicted"/>
<dbReference type="Pfam" id="PF01764">
    <property type="entry name" value="Lipase_3"/>
    <property type="match status" value="1"/>
</dbReference>
<dbReference type="InterPro" id="IPR051218">
    <property type="entry name" value="Sec_MonoDiacylglyc_Lipase"/>
</dbReference>